<dbReference type="AlphaFoldDB" id="A0AAX7VUS7"/>
<organism evidence="3 4">
    <name type="scientific">Astatotilapia calliptera</name>
    <name type="common">Eastern happy</name>
    <name type="synonym">Chromis callipterus</name>
    <dbReference type="NCBI Taxonomy" id="8154"/>
    <lineage>
        <taxon>Eukaryota</taxon>
        <taxon>Metazoa</taxon>
        <taxon>Chordata</taxon>
        <taxon>Craniata</taxon>
        <taxon>Vertebrata</taxon>
        <taxon>Euteleostomi</taxon>
        <taxon>Actinopterygii</taxon>
        <taxon>Neopterygii</taxon>
        <taxon>Teleostei</taxon>
        <taxon>Neoteleostei</taxon>
        <taxon>Acanthomorphata</taxon>
        <taxon>Ovalentaria</taxon>
        <taxon>Cichlomorphae</taxon>
        <taxon>Cichliformes</taxon>
        <taxon>Cichlidae</taxon>
        <taxon>African cichlids</taxon>
        <taxon>Pseudocrenilabrinae</taxon>
        <taxon>Haplochromini</taxon>
        <taxon>Astatotilapia</taxon>
    </lineage>
</organism>
<name>A0AAX7VUS7_ASTCA</name>
<dbReference type="InterPro" id="IPR027417">
    <property type="entry name" value="P-loop_NTPase"/>
</dbReference>
<reference evidence="3" key="3">
    <citation type="submission" date="2025-08" db="UniProtKB">
        <authorList>
            <consortium name="Ensembl"/>
        </authorList>
    </citation>
    <scope>IDENTIFICATION</scope>
</reference>
<sequence>MIDPQDQANQWIRSKEAKHGLKVIKLTDSGFLRTLENAISMGVPVLLEEVIQVFCLFFFFLPPLLTVSSPLWFSFSPSLSFILSPCPIPQSCLSRLK</sequence>
<feature type="domain" description="Dynein heavy chain ATP-binding dynein motor region" evidence="2">
    <location>
        <begin position="1"/>
        <end position="50"/>
    </location>
</feature>
<dbReference type="GO" id="GO:0045505">
    <property type="term" value="F:dynein intermediate chain binding"/>
    <property type="evidence" value="ECO:0007669"/>
    <property type="project" value="InterPro"/>
</dbReference>
<dbReference type="PANTHER" id="PTHR22878:SF68">
    <property type="entry name" value="DYNEIN HEAVY CHAIN 6, AXONEMAL-LIKE"/>
    <property type="match status" value="1"/>
</dbReference>
<dbReference type="GO" id="GO:0030286">
    <property type="term" value="C:dynein complex"/>
    <property type="evidence" value="ECO:0007669"/>
    <property type="project" value="InterPro"/>
</dbReference>
<dbReference type="GO" id="GO:0051959">
    <property type="term" value="F:dynein light intermediate chain binding"/>
    <property type="evidence" value="ECO:0007669"/>
    <property type="project" value="InterPro"/>
</dbReference>
<proteinExistence type="predicted"/>
<dbReference type="GO" id="GO:0007018">
    <property type="term" value="P:microtubule-based movement"/>
    <property type="evidence" value="ECO:0007669"/>
    <property type="project" value="InterPro"/>
</dbReference>
<dbReference type="Pfam" id="PF12781">
    <property type="entry name" value="AAA_9"/>
    <property type="match status" value="1"/>
</dbReference>
<reference evidence="3" key="4">
    <citation type="submission" date="2025-09" db="UniProtKB">
        <authorList>
            <consortium name="Ensembl"/>
        </authorList>
    </citation>
    <scope>IDENTIFICATION</scope>
</reference>
<dbReference type="Gene3D" id="3.40.50.300">
    <property type="entry name" value="P-loop containing nucleotide triphosphate hydrolases"/>
    <property type="match status" value="1"/>
</dbReference>
<reference evidence="4" key="2">
    <citation type="submission" date="2023-03" db="EMBL/GenBank/DDBJ databases">
        <authorList>
            <consortium name="Wellcome Sanger Institute Data Sharing"/>
        </authorList>
    </citation>
    <scope>NUCLEOTIDE SEQUENCE [LARGE SCALE GENOMIC DNA]</scope>
</reference>
<dbReference type="PANTHER" id="PTHR22878">
    <property type="entry name" value="DYNEIN HEAVY CHAIN 6, AXONEMAL-LIKE-RELATED"/>
    <property type="match status" value="1"/>
</dbReference>
<reference evidence="3 4" key="1">
    <citation type="submission" date="2018-05" db="EMBL/GenBank/DDBJ databases">
        <authorList>
            <person name="Datahose"/>
        </authorList>
    </citation>
    <scope>NUCLEOTIDE SEQUENCE</scope>
</reference>
<feature type="transmembrane region" description="Helical" evidence="1">
    <location>
        <begin position="50"/>
        <end position="73"/>
    </location>
</feature>
<evidence type="ECO:0000259" key="2">
    <source>
        <dbReference type="Pfam" id="PF12781"/>
    </source>
</evidence>
<dbReference type="InterPro" id="IPR026983">
    <property type="entry name" value="DHC"/>
</dbReference>
<keyword evidence="1" id="KW-0812">Transmembrane</keyword>
<dbReference type="InterPro" id="IPR035706">
    <property type="entry name" value="AAA_9"/>
</dbReference>
<dbReference type="GeneTree" id="ENSGT00940000154761"/>
<protein>
    <recommendedName>
        <fullName evidence="2">Dynein heavy chain ATP-binding dynein motor region domain-containing protein</fullName>
    </recommendedName>
</protein>
<evidence type="ECO:0000313" key="4">
    <source>
        <dbReference type="Proteomes" id="UP000265100"/>
    </source>
</evidence>
<keyword evidence="1" id="KW-1133">Transmembrane helix</keyword>
<dbReference type="Proteomes" id="UP000265100">
    <property type="component" value="Chromosome 22"/>
</dbReference>
<accession>A0AAX7VUS7</accession>
<dbReference type="Ensembl" id="ENSACLT00000072148.1">
    <property type="protein sequence ID" value="ENSACLP00000085619.1"/>
    <property type="gene ID" value="ENSACLG00000030926.1"/>
</dbReference>
<evidence type="ECO:0000256" key="1">
    <source>
        <dbReference type="SAM" id="Phobius"/>
    </source>
</evidence>
<keyword evidence="1" id="KW-0472">Membrane</keyword>
<evidence type="ECO:0000313" key="3">
    <source>
        <dbReference type="Ensembl" id="ENSACLP00000085619.1"/>
    </source>
</evidence>
<keyword evidence="4" id="KW-1185">Reference proteome</keyword>